<sequence length="396" mass="44643">MPTFHPDKTNYINEVLWSNYDIPKAALLGVIWTGSAISLLALAARLLIRWKLLHKLKADDWLAIAAMIFFLASTITYTSVSYWAYYEDERMILAGEDLYEVWRRLDLLSRTQLVGYVLAWTCLWTVKLSFLAFFRGLGQQIRFQRILWWCILVLTLVTYAISIGLLNYKCMIPENGAGHECTSRGFLDGPYFYMRFLTAFDMITDALIVALSANIVWRARIQWRKKLVLGLICSLTVILVVVAIVRITLWSLGKDPDYSCLMLLNSIEMTLAIVIACAASFRSLYCQARNRSRTVPYSNGIPDQAEMKKTPPRSLFASVFADDTILGDEVTHWGREGDEEEGSRGSRENLFDSGAGNSVVALGSVSPDSVIRKPSPARAPYPYPYGGRRSPAGLEK</sequence>
<protein>
    <submittedName>
        <fullName evidence="1">Uncharacterized protein</fullName>
    </submittedName>
</protein>
<name>A0ACC0UYX2_9HYPO</name>
<dbReference type="EMBL" id="CM047944">
    <property type="protein sequence ID" value="KAI9899338.1"/>
    <property type="molecule type" value="Genomic_DNA"/>
</dbReference>
<organism evidence="1 2">
    <name type="scientific">Trichothecium roseum</name>
    <dbReference type="NCBI Taxonomy" id="47278"/>
    <lineage>
        <taxon>Eukaryota</taxon>
        <taxon>Fungi</taxon>
        <taxon>Dikarya</taxon>
        <taxon>Ascomycota</taxon>
        <taxon>Pezizomycotina</taxon>
        <taxon>Sordariomycetes</taxon>
        <taxon>Hypocreomycetidae</taxon>
        <taxon>Hypocreales</taxon>
        <taxon>Hypocreales incertae sedis</taxon>
        <taxon>Trichothecium</taxon>
    </lineage>
</organism>
<reference evidence="1" key="1">
    <citation type="submission" date="2022-10" db="EMBL/GenBank/DDBJ databases">
        <title>Complete Genome of Trichothecium roseum strain YXFP-22015, a Plant Pathogen Isolated from Citrus.</title>
        <authorList>
            <person name="Wang Y."/>
            <person name="Zhu L."/>
        </authorList>
    </citation>
    <scope>NUCLEOTIDE SEQUENCE</scope>
    <source>
        <strain evidence="1">YXFP-22015</strain>
    </source>
</reference>
<dbReference type="Proteomes" id="UP001163324">
    <property type="component" value="Chromosome 5"/>
</dbReference>
<keyword evidence="2" id="KW-1185">Reference proteome</keyword>
<evidence type="ECO:0000313" key="1">
    <source>
        <dbReference type="EMBL" id="KAI9899338.1"/>
    </source>
</evidence>
<gene>
    <name evidence="1" type="ORF">N3K66_005799</name>
</gene>
<accession>A0ACC0UYX2</accession>
<comment type="caution">
    <text evidence="1">The sequence shown here is derived from an EMBL/GenBank/DDBJ whole genome shotgun (WGS) entry which is preliminary data.</text>
</comment>
<evidence type="ECO:0000313" key="2">
    <source>
        <dbReference type="Proteomes" id="UP001163324"/>
    </source>
</evidence>
<proteinExistence type="predicted"/>